<evidence type="ECO:0000313" key="3">
    <source>
        <dbReference type="Proteomes" id="UP000436088"/>
    </source>
</evidence>
<comment type="caution">
    <text evidence="2">The sequence shown here is derived from an EMBL/GenBank/DDBJ whole genome shotgun (WGS) entry which is preliminary data.</text>
</comment>
<dbReference type="PANTHER" id="PTHR35481">
    <property type="entry name" value="DNA-DIRECTED RNA POLYMERASE SUBUNIT ALPHA"/>
    <property type="match status" value="1"/>
</dbReference>
<protein>
    <submittedName>
        <fullName evidence="2">MYBputative</fullName>
    </submittedName>
</protein>
<dbReference type="InterPro" id="IPR057225">
    <property type="entry name" value="DUF7903"/>
</dbReference>
<gene>
    <name evidence="2" type="ORF">F3Y22_tig00111154pilonHSYRG00004</name>
</gene>
<reference evidence="2" key="1">
    <citation type="submission" date="2019-09" db="EMBL/GenBank/DDBJ databases">
        <title>Draft genome information of white flower Hibiscus syriacus.</title>
        <authorList>
            <person name="Kim Y.-M."/>
        </authorList>
    </citation>
    <scope>NUCLEOTIDE SEQUENCE [LARGE SCALE GENOMIC DNA]</scope>
    <source>
        <strain evidence="2">YM2019G1</strain>
    </source>
</reference>
<dbReference type="EMBL" id="VEPZ02001250">
    <property type="protein sequence ID" value="KAE8684069.1"/>
    <property type="molecule type" value="Genomic_DNA"/>
</dbReference>
<dbReference type="Proteomes" id="UP000436088">
    <property type="component" value="Unassembled WGS sequence"/>
</dbReference>
<feature type="domain" description="DUF7903" evidence="1">
    <location>
        <begin position="42"/>
        <end position="285"/>
    </location>
</feature>
<keyword evidence="3" id="KW-1185">Reference proteome</keyword>
<dbReference type="Pfam" id="PF25475">
    <property type="entry name" value="DUF7903"/>
    <property type="match status" value="1"/>
</dbReference>
<sequence>MAYIHPHKRHWKDSDRLTLTPESLIPRINRNAQLRASKSNADRSGKIVYSDYAISRWFAVGVDDENNDTLAAHLKPVSVESIERRTGKKPLILVKNNLDQDAAKGCPWSSIAENVLPYLLSSFEKARAKIECRDSKDVKLEMVARFGKILLQGSSSFSLEGISKDCVSEAALTELKKSFYTSLPSSYSKNIIAEVASKIGVDFADMKDVYHVKLSDSTQPASTISCKCRVELNQVRDMVIDISCLDMNLDLRLMLTHKRILTSMTEDEMKSIQNLIDSAVLDRDIDFRTAYGEASEEVFLKLKGIVSGLVVSSTCCPFPDFVKRPEQDLETMGSLTCLKTT</sequence>
<organism evidence="2 3">
    <name type="scientific">Hibiscus syriacus</name>
    <name type="common">Rose of Sharon</name>
    <dbReference type="NCBI Taxonomy" id="106335"/>
    <lineage>
        <taxon>Eukaryota</taxon>
        <taxon>Viridiplantae</taxon>
        <taxon>Streptophyta</taxon>
        <taxon>Embryophyta</taxon>
        <taxon>Tracheophyta</taxon>
        <taxon>Spermatophyta</taxon>
        <taxon>Magnoliopsida</taxon>
        <taxon>eudicotyledons</taxon>
        <taxon>Gunneridae</taxon>
        <taxon>Pentapetalae</taxon>
        <taxon>rosids</taxon>
        <taxon>malvids</taxon>
        <taxon>Malvales</taxon>
        <taxon>Malvaceae</taxon>
        <taxon>Malvoideae</taxon>
        <taxon>Hibiscus</taxon>
    </lineage>
</organism>
<dbReference type="AlphaFoldDB" id="A0A6A2YXK6"/>
<accession>A0A6A2YXK6</accession>
<evidence type="ECO:0000313" key="2">
    <source>
        <dbReference type="EMBL" id="KAE8684069.1"/>
    </source>
</evidence>
<proteinExistence type="predicted"/>
<evidence type="ECO:0000259" key="1">
    <source>
        <dbReference type="Pfam" id="PF25475"/>
    </source>
</evidence>
<name>A0A6A2YXK6_HIBSY</name>
<dbReference type="PANTHER" id="PTHR35481:SF1">
    <property type="entry name" value="DNA-DIRECTED RNA POLYMERASE SUBUNIT ALPHA"/>
    <property type="match status" value="1"/>
</dbReference>